<sequence length="162" mass="17821">MSIFDPLMPLAGEKNVTPKIAARSTDDMLRSLLALSLEDQTGTSSHYESATEEVDTDSTDYPPRMTLGPSGAVMLRQHGDQKAKRMMDIIAPTMTQGSNAKLESYFQAAMSRFLKEQQGTANPAKSAPAEDRDVDMESVVDTQALMNTTQMISILILQYAWL</sequence>
<gene>
    <name evidence="2" type="ORF">PHPALM_28138</name>
</gene>
<name>A0A2P4XAS5_9STRA</name>
<evidence type="ECO:0000313" key="3">
    <source>
        <dbReference type="Proteomes" id="UP000237271"/>
    </source>
</evidence>
<comment type="caution">
    <text evidence="2">The sequence shown here is derived from an EMBL/GenBank/DDBJ whole genome shotgun (WGS) entry which is preliminary data.</text>
</comment>
<proteinExistence type="predicted"/>
<feature type="compositionally biased region" description="Polar residues" evidence="1">
    <location>
        <begin position="39"/>
        <end position="48"/>
    </location>
</feature>
<protein>
    <submittedName>
        <fullName evidence="2">Uncharacterized protein</fullName>
    </submittedName>
</protein>
<evidence type="ECO:0000313" key="2">
    <source>
        <dbReference type="EMBL" id="POM62664.1"/>
    </source>
</evidence>
<dbReference type="Proteomes" id="UP000237271">
    <property type="component" value="Unassembled WGS sequence"/>
</dbReference>
<dbReference type="EMBL" id="NCKW01015517">
    <property type="protein sequence ID" value="POM62664.1"/>
    <property type="molecule type" value="Genomic_DNA"/>
</dbReference>
<keyword evidence="3" id="KW-1185">Reference proteome</keyword>
<feature type="region of interest" description="Disordered" evidence="1">
    <location>
        <begin position="39"/>
        <end position="73"/>
    </location>
</feature>
<evidence type="ECO:0000256" key="1">
    <source>
        <dbReference type="SAM" id="MobiDB-lite"/>
    </source>
</evidence>
<reference evidence="2 3" key="1">
    <citation type="journal article" date="2017" name="Genome Biol. Evol.">
        <title>Phytophthora megakarya and P. palmivora, closely related causal agents of cacao black pod rot, underwent increases in genome sizes and gene numbers by different mechanisms.</title>
        <authorList>
            <person name="Ali S.S."/>
            <person name="Shao J."/>
            <person name="Lary D.J."/>
            <person name="Kronmiller B."/>
            <person name="Shen D."/>
            <person name="Strem M.D."/>
            <person name="Amoako-Attah I."/>
            <person name="Akrofi A.Y."/>
            <person name="Begoude B.A."/>
            <person name="Ten Hoopen G.M."/>
            <person name="Coulibaly K."/>
            <person name="Kebe B.I."/>
            <person name="Melnick R.L."/>
            <person name="Guiltinan M.J."/>
            <person name="Tyler B.M."/>
            <person name="Meinhardt L.W."/>
            <person name="Bailey B.A."/>
        </authorList>
    </citation>
    <scope>NUCLEOTIDE SEQUENCE [LARGE SCALE GENOMIC DNA]</scope>
    <source>
        <strain evidence="3">sbr112.9</strain>
    </source>
</reference>
<dbReference type="AlphaFoldDB" id="A0A2P4XAS5"/>
<accession>A0A2P4XAS5</accession>
<organism evidence="2 3">
    <name type="scientific">Phytophthora palmivora</name>
    <dbReference type="NCBI Taxonomy" id="4796"/>
    <lineage>
        <taxon>Eukaryota</taxon>
        <taxon>Sar</taxon>
        <taxon>Stramenopiles</taxon>
        <taxon>Oomycota</taxon>
        <taxon>Peronosporomycetes</taxon>
        <taxon>Peronosporales</taxon>
        <taxon>Peronosporaceae</taxon>
        <taxon>Phytophthora</taxon>
    </lineage>
</organism>